<protein>
    <submittedName>
        <fullName evidence="2">Uncharacterized protein</fullName>
    </submittedName>
</protein>
<dbReference type="Proteomes" id="UP000193467">
    <property type="component" value="Unassembled WGS sequence"/>
</dbReference>
<dbReference type="InterPro" id="IPR042831">
    <property type="entry name" value="Ribosomal_mL40_fung"/>
</dbReference>
<sequence>MLRRISLALPRDQAIGTSTVVRTYATPAKGGAASKQKAQKSTGPRGSRGGEGAADARVDLIKKTLYESDPSDEARLAALAKVVPSPEVHETITRAWQLFTRHRRQAHSAELARKYASMRSAIDLLEQTDKTLWEKAVGGKKFQNVDQKEATNARLVGLVPRELRPPMEQPGHRMWDSEWKAPKVVKA</sequence>
<feature type="compositionally biased region" description="Low complexity" evidence="1">
    <location>
        <begin position="28"/>
        <end position="41"/>
    </location>
</feature>
<dbReference type="OrthoDB" id="2098203at2759"/>
<comment type="caution">
    <text evidence="2">The sequence shown here is derived from an EMBL/GenBank/DDBJ whole genome shotgun (WGS) entry which is preliminary data.</text>
</comment>
<dbReference type="EMBL" id="MCGR01000028">
    <property type="protein sequence ID" value="ORY78863.1"/>
    <property type="molecule type" value="Genomic_DNA"/>
</dbReference>
<gene>
    <name evidence="2" type="ORF">BCR35DRAFT_304872</name>
</gene>
<dbReference type="GO" id="GO:0032543">
    <property type="term" value="P:mitochondrial translation"/>
    <property type="evidence" value="ECO:0007669"/>
    <property type="project" value="InterPro"/>
</dbReference>
<feature type="region of interest" description="Disordered" evidence="1">
    <location>
        <begin position="27"/>
        <end position="54"/>
    </location>
</feature>
<name>A0A1Y2F4T5_9BASI</name>
<reference evidence="2 3" key="1">
    <citation type="submission" date="2016-07" db="EMBL/GenBank/DDBJ databases">
        <title>Pervasive Adenine N6-methylation of Active Genes in Fungi.</title>
        <authorList>
            <consortium name="DOE Joint Genome Institute"/>
            <person name="Mondo S.J."/>
            <person name="Dannebaum R.O."/>
            <person name="Kuo R.C."/>
            <person name="Labutti K."/>
            <person name="Haridas S."/>
            <person name="Kuo A."/>
            <person name="Salamov A."/>
            <person name="Ahrendt S.R."/>
            <person name="Lipzen A."/>
            <person name="Sullivan W."/>
            <person name="Andreopoulos W.B."/>
            <person name="Clum A."/>
            <person name="Lindquist E."/>
            <person name="Daum C."/>
            <person name="Ramamoorthy G.K."/>
            <person name="Gryganskyi A."/>
            <person name="Culley D."/>
            <person name="Magnuson J.K."/>
            <person name="James T.Y."/>
            <person name="O'Malley M.A."/>
            <person name="Stajich J.E."/>
            <person name="Spatafora J.W."/>
            <person name="Visel A."/>
            <person name="Grigoriev I.V."/>
        </authorList>
    </citation>
    <scope>NUCLEOTIDE SEQUENCE [LARGE SCALE GENOMIC DNA]</scope>
    <source>
        <strain evidence="2 3">62-1032</strain>
    </source>
</reference>
<keyword evidence="3" id="KW-1185">Reference proteome</keyword>
<dbReference type="AlphaFoldDB" id="A0A1Y2F4T5"/>
<organism evidence="2 3">
    <name type="scientific">Leucosporidium creatinivorum</name>
    <dbReference type="NCBI Taxonomy" id="106004"/>
    <lineage>
        <taxon>Eukaryota</taxon>
        <taxon>Fungi</taxon>
        <taxon>Dikarya</taxon>
        <taxon>Basidiomycota</taxon>
        <taxon>Pucciniomycotina</taxon>
        <taxon>Microbotryomycetes</taxon>
        <taxon>Leucosporidiales</taxon>
        <taxon>Leucosporidium</taxon>
    </lineage>
</organism>
<evidence type="ECO:0000256" key="1">
    <source>
        <dbReference type="SAM" id="MobiDB-lite"/>
    </source>
</evidence>
<dbReference type="GO" id="GO:0003735">
    <property type="term" value="F:structural constituent of ribosome"/>
    <property type="evidence" value="ECO:0007669"/>
    <property type="project" value="InterPro"/>
</dbReference>
<dbReference type="PANTHER" id="PTHR39150">
    <property type="entry name" value="54S RIBOSOMAL PROTEIN L28, MITOCHONDRIAL"/>
    <property type="match status" value="1"/>
</dbReference>
<dbReference type="InParanoid" id="A0A1Y2F4T5"/>
<dbReference type="PANTHER" id="PTHR39150:SF1">
    <property type="entry name" value="LARGE RIBOSOMAL SUBUNIT PROTEIN ML40"/>
    <property type="match status" value="1"/>
</dbReference>
<accession>A0A1Y2F4T5</accession>
<evidence type="ECO:0000313" key="3">
    <source>
        <dbReference type="Proteomes" id="UP000193467"/>
    </source>
</evidence>
<dbReference type="STRING" id="106004.A0A1Y2F4T5"/>
<dbReference type="Gene3D" id="6.10.250.3440">
    <property type="match status" value="1"/>
</dbReference>
<proteinExistence type="predicted"/>
<evidence type="ECO:0000313" key="2">
    <source>
        <dbReference type="EMBL" id="ORY78863.1"/>
    </source>
</evidence>
<dbReference type="GO" id="GO:0005739">
    <property type="term" value="C:mitochondrion"/>
    <property type="evidence" value="ECO:0007669"/>
    <property type="project" value="GOC"/>
</dbReference>